<dbReference type="GO" id="GO:0016787">
    <property type="term" value="F:hydrolase activity"/>
    <property type="evidence" value="ECO:0007669"/>
    <property type="project" value="InterPro"/>
</dbReference>
<dbReference type="InterPro" id="IPR002933">
    <property type="entry name" value="Peptidase_M20"/>
</dbReference>
<dbReference type="SUPFAM" id="SSF53187">
    <property type="entry name" value="Zn-dependent exopeptidases"/>
    <property type="match status" value="1"/>
</dbReference>
<protein>
    <submittedName>
        <fullName evidence="1">Arginine utilization protein RocB</fullName>
    </submittedName>
</protein>
<sequence>MGLLWQTYEDREQLLKDLVNQETITNSPGELKFPKLVEQKLLKLDYFQKHQEHITLAKTEDNKDLVTALYKGARATKTVVLISHFDTVGIDDFTTYKDAACNPDKLAQLFTENRGNLSDAAVEDLQSGDYLFGRGIMDMKAGLMLHLSLLEKASTEQWDVNLLLVTVPDEEVNSSGMRKAVEVIEQYQQDFNLDIALHLNSEPTFQQETGDPSHAIYSGSIGKIMPGVLCYGIETHVGNPLSGLSSNYMNSYITQAIEYNRQFKEQYEGEFTPVPVAIVNKDIKEAYDVQTPFRTFALYNMFLFNKTPQALYRQFLDVVIKAVERCESDWLNILEQENLQFDSKINVLTYEQLKQYAVEQYGQDYIDSLIDEVLNNTPELHLQSVKIADELMKICRDITPAVVTFFAPPYYPAVNSSQEPIVNDIINTVTEINNQQFKRATRRINYFNGISDSSYLNLNTSVEKMEVYADNTPSFNHTYHIPFDMIKNISAPIILCGPRGNDAHKVSERLNKTSAFTELPIVLEAIIKQYFCK</sequence>
<dbReference type="PANTHER" id="PTHR43808">
    <property type="entry name" value="ACETYLORNITHINE DEACETYLASE"/>
    <property type="match status" value="1"/>
</dbReference>
<dbReference type="EMBL" id="LUGM01000002">
    <property type="protein sequence ID" value="KYH13412.1"/>
    <property type="molecule type" value="Genomic_DNA"/>
</dbReference>
<reference evidence="1 2" key="1">
    <citation type="submission" date="2016-02" db="EMBL/GenBank/DDBJ databases">
        <title>Draft genome sequence of hydrocarbon degrading Staphylococcus saprophyticus Strain CNV2, isolated from crude-oil contaminated soil from Noonmati Oil Refinery, Guwahati, Assam, India.</title>
        <authorList>
            <person name="Mukherjee A."/>
            <person name="Chettri B."/>
            <person name="Langpoklakpam J."/>
            <person name="Singh A.K."/>
            <person name="Chattopadhyay D.J."/>
        </authorList>
    </citation>
    <scope>NUCLEOTIDE SEQUENCE [LARGE SCALE GENOMIC DNA]</scope>
    <source>
        <strain evidence="1 2">CNV2</strain>
    </source>
</reference>
<dbReference type="AlphaFoldDB" id="A0A151A210"/>
<dbReference type="Proteomes" id="UP000075418">
    <property type="component" value="Unassembled WGS sequence"/>
</dbReference>
<dbReference type="Pfam" id="PF01546">
    <property type="entry name" value="Peptidase_M20"/>
    <property type="match status" value="1"/>
</dbReference>
<dbReference type="RefSeq" id="WP_061853643.1">
    <property type="nucleotide sequence ID" value="NZ_LUGM01000002.1"/>
</dbReference>
<comment type="caution">
    <text evidence="1">The sequence shown here is derived from an EMBL/GenBank/DDBJ whole genome shotgun (WGS) entry which is preliminary data.</text>
</comment>
<evidence type="ECO:0000313" key="1">
    <source>
        <dbReference type="EMBL" id="KYH13412.1"/>
    </source>
</evidence>
<proteinExistence type="predicted"/>
<organism evidence="1 2">
    <name type="scientific">Staphylococcus kloosii</name>
    <dbReference type="NCBI Taxonomy" id="29384"/>
    <lineage>
        <taxon>Bacteria</taxon>
        <taxon>Bacillati</taxon>
        <taxon>Bacillota</taxon>
        <taxon>Bacilli</taxon>
        <taxon>Bacillales</taxon>
        <taxon>Staphylococcaceae</taxon>
        <taxon>Staphylococcus</taxon>
    </lineage>
</organism>
<accession>A0A151A210</accession>
<dbReference type="InterPro" id="IPR050072">
    <property type="entry name" value="Peptidase_M20A"/>
</dbReference>
<gene>
    <name evidence="1" type="ORF">A0131_01120</name>
</gene>
<dbReference type="PANTHER" id="PTHR43808:SF27">
    <property type="entry name" value="PROTEIN ROCB"/>
    <property type="match status" value="1"/>
</dbReference>
<evidence type="ECO:0000313" key="2">
    <source>
        <dbReference type="Proteomes" id="UP000075418"/>
    </source>
</evidence>
<dbReference type="Gene3D" id="3.40.630.10">
    <property type="entry name" value="Zn peptidases"/>
    <property type="match status" value="1"/>
</dbReference>
<dbReference type="PIRSF" id="PIRSF010386">
    <property type="entry name" value="RocB"/>
    <property type="match status" value="1"/>
</dbReference>
<dbReference type="InterPro" id="IPR012166">
    <property type="entry name" value="Uncharacterised_RocB"/>
</dbReference>
<name>A0A151A210_9STAP</name>